<dbReference type="OrthoDB" id="5332384at2759"/>
<feature type="signal peptide" evidence="1">
    <location>
        <begin position="1"/>
        <end position="19"/>
    </location>
</feature>
<gene>
    <name evidence="2" type="ORF">A1O3_07394</name>
</gene>
<feature type="chain" id="PRO_5004933104" evidence="1">
    <location>
        <begin position="20"/>
        <end position="177"/>
    </location>
</feature>
<dbReference type="eggNOG" id="ENOG502SJI1">
    <property type="taxonomic scope" value="Eukaryota"/>
</dbReference>
<comment type="caution">
    <text evidence="2">The sequence shown here is derived from an EMBL/GenBank/DDBJ whole genome shotgun (WGS) entry which is preliminary data.</text>
</comment>
<dbReference type="RefSeq" id="XP_007735694.1">
    <property type="nucleotide sequence ID" value="XM_007737504.1"/>
</dbReference>
<evidence type="ECO:0000256" key="1">
    <source>
        <dbReference type="SAM" id="SignalP"/>
    </source>
</evidence>
<evidence type="ECO:0000313" key="3">
    <source>
        <dbReference type="Proteomes" id="UP000019478"/>
    </source>
</evidence>
<keyword evidence="3" id="KW-1185">Reference proteome</keyword>
<name>W9XVS0_9EURO</name>
<dbReference type="HOGENOM" id="CLU_094639_0_0_1"/>
<dbReference type="EMBL" id="AMGY01000006">
    <property type="protein sequence ID" value="EXJ81106.1"/>
    <property type="molecule type" value="Genomic_DNA"/>
</dbReference>
<accession>W9XVS0</accession>
<evidence type="ECO:0000313" key="2">
    <source>
        <dbReference type="EMBL" id="EXJ81106.1"/>
    </source>
</evidence>
<dbReference type="Proteomes" id="UP000019478">
    <property type="component" value="Unassembled WGS sequence"/>
</dbReference>
<keyword evidence="1" id="KW-0732">Signal</keyword>
<protein>
    <submittedName>
        <fullName evidence="2">Uncharacterized protein</fullName>
    </submittedName>
</protein>
<reference evidence="2 3" key="1">
    <citation type="submission" date="2013-03" db="EMBL/GenBank/DDBJ databases">
        <title>The Genome Sequence of Capronia epimyces CBS 606.96.</title>
        <authorList>
            <consortium name="The Broad Institute Genomics Platform"/>
            <person name="Cuomo C."/>
            <person name="de Hoog S."/>
            <person name="Gorbushina A."/>
            <person name="Walker B."/>
            <person name="Young S.K."/>
            <person name="Zeng Q."/>
            <person name="Gargeya S."/>
            <person name="Fitzgerald M."/>
            <person name="Haas B."/>
            <person name="Abouelleil A."/>
            <person name="Allen A.W."/>
            <person name="Alvarado L."/>
            <person name="Arachchi H.M."/>
            <person name="Berlin A.M."/>
            <person name="Chapman S.B."/>
            <person name="Gainer-Dewar J."/>
            <person name="Goldberg J."/>
            <person name="Griggs A."/>
            <person name="Gujja S."/>
            <person name="Hansen M."/>
            <person name="Howarth C."/>
            <person name="Imamovic A."/>
            <person name="Ireland A."/>
            <person name="Larimer J."/>
            <person name="McCowan C."/>
            <person name="Murphy C."/>
            <person name="Pearson M."/>
            <person name="Poon T.W."/>
            <person name="Priest M."/>
            <person name="Roberts A."/>
            <person name="Saif S."/>
            <person name="Shea T."/>
            <person name="Sisk P."/>
            <person name="Sykes S."/>
            <person name="Wortman J."/>
            <person name="Nusbaum C."/>
            <person name="Birren B."/>
        </authorList>
    </citation>
    <scope>NUCLEOTIDE SEQUENCE [LARGE SCALE GENOMIC DNA]</scope>
    <source>
        <strain evidence="2 3">CBS 606.96</strain>
    </source>
</reference>
<dbReference type="AlphaFoldDB" id="W9XVS0"/>
<proteinExistence type="predicted"/>
<sequence length="177" mass="19217">MKLHSLLSCSLTLAGMASSVQLTFYGYPDNAPPGAGTAYNCGGRNFVAGGSGTHDDPLTIATAPGELNQCEVIYVPYLKKYGRVEDSCAQCTDDWKSGKQHIDIWTGSNTVDGGQQQFNCEDALTPNAQQTIIRNPDFNLEVDNAALYDPNTGTCGTSHTYGVRQFSHHFRVLEFDL</sequence>
<organism evidence="2 3">
    <name type="scientific">Capronia epimyces CBS 606.96</name>
    <dbReference type="NCBI Taxonomy" id="1182542"/>
    <lineage>
        <taxon>Eukaryota</taxon>
        <taxon>Fungi</taxon>
        <taxon>Dikarya</taxon>
        <taxon>Ascomycota</taxon>
        <taxon>Pezizomycotina</taxon>
        <taxon>Eurotiomycetes</taxon>
        <taxon>Chaetothyriomycetidae</taxon>
        <taxon>Chaetothyriales</taxon>
        <taxon>Herpotrichiellaceae</taxon>
        <taxon>Capronia</taxon>
    </lineage>
</organism>
<dbReference type="GeneID" id="19171494"/>